<dbReference type="EMBL" id="GL732687">
    <property type="protein sequence ID" value="EFX67046.1"/>
    <property type="molecule type" value="Genomic_DNA"/>
</dbReference>
<sequence length="228" mass="25836">MDLNDSLISTFSGIQETTKLEQQDCSKISSVLGSFQVTGLPADVPTRMGAGNIYIREGDVGFIKKTWSYCQDSSPITANVRVRTKDHIVLDLHLPLAQESLLMREIQSQVQQLLNQQLQDQQVVRQRYPQAEESPTSSLNQAKPTSQGYDSGLQRNRSYVRNSKRYYIQRSSRNLWFYGPSNAGKSLIANSIVESARFYCNIMDFDERTSFPLNDAPELTSKPFDTVH</sequence>
<feature type="compositionally biased region" description="Polar residues" evidence="1">
    <location>
        <begin position="133"/>
        <end position="154"/>
    </location>
</feature>
<dbReference type="KEGG" id="dpx:DAPPUDRAFT_331456"/>
<dbReference type="HOGENOM" id="CLU_1215850_0_0_1"/>
<reference evidence="2 3" key="1">
    <citation type="journal article" date="2011" name="Science">
        <title>The ecoresponsive genome of Daphnia pulex.</title>
        <authorList>
            <person name="Colbourne J.K."/>
            <person name="Pfrender M.E."/>
            <person name="Gilbert D."/>
            <person name="Thomas W.K."/>
            <person name="Tucker A."/>
            <person name="Oakley T.H."/>
            <person name="Tokishita S."/>
            <person name="Aerts A."/>
            <person name="Arnold G.J."/>
            <person name="Basu M.K."/>
            <person name="Bauer D.J."/>
            <person name="Caceres C.E."/>
            <person name="Carmel L."/>
            <person name="Casola C."/>
            <person name="Choi J.H."/>
            <person name="Detter J.C."/>
            <person name="Dong Q."/>
            <person name="Dusheyko S."/>
            <person name="Eads B.D."/>
            <person name="Frohlich T."/>
            <person name="Geiler-Samerotte K.A."/>
            <person name="Gerlach D."/>
            <person name="Hatcher P."/>
            <person name="Jogdeo S."/>
            <person name="Krijgsveld J."/>
            <person name="Kriventseva E.V."/>
            <person name="Kultz D."/>
            <person name="Laforsch C."/>
            <person name="Lindquist E."/>
            <person name="Lopez J."/>
            <person name="Manak J.R."/>
            <person name="Muller J."/>
            <person name="Pangilinan J."/>
            <person name="Patwardhan R.P."/>
            <person name="Pitluck S."/>
            <person name="Pritham E.J."/>
            <person name="Rechtsteiner A."/>
            <person name="Rho M."/>
            <person name="Rogozin I.B."/>
            <person name="Sakarya O."/>
            <person name="Salamov A."/>
            <person name="Schaack S."/>
            <person name="Shapiro H."/>
            <person name="Shiga Y."/>
            <person name="Skalitzky C."/>
            <person name="Smith Z."/>
            <person name="Souvorov A."/>
            <person name="Sung W."/>
            <person name="Tang Z."/>
            <person name="Tsuchiya D."/>
            <person name="Tu H."/>
            <person name="Vos H."/>
            <person name="Wang M."/>
            <person name="Wolf Y.I."/>
            <person name="Yamagata H."/>
            <person name="Yamada T."/>
            <person name="Ye Y."/>
            <person name="Shaw J.R."/>
            <person name="Andrews J."/>
            <person name="Crease T.J."/>
            <person name="Tang H."/>
            <person name="Lucas S.M."/>
            <person name="Robertson H.M."/>
            <person name="Bork P."/>
            <person name="Koonin E.V."/>
            <person name="Zdobnov E.M."/>
            <person name="Grigoriev I.V."/>
            <person name="Lynch M."/>
            <person name="Boore J.L."/>
        </authorList>
    </citation>
    <scope>NUCLEOTIDE SEQUENCE [LARGE SCALE GENOMIC DNA]</scope>
</reference>
<evidence type="ECO:0000313" key="2">
    <source>
        <dbReference type="EMBL" id="EFX67046.1"/>
    </source>
</evidence>
<dbReference type="InterPro" id="IPR027417">
    <property type="entry name" value="P-loop_NTPase"/>
</dbReference>
<dbReference type="InParanoid" id="E9HMJ2"/>
<organism evidence="2 3">
    <name type="scientific">Daphnia pulex</name>
    <name type="common">Water flea</name>
    <dbReference type="NCBI Taxonomy" id="6669"/>
    <lineage>
        <taxon>Eukaryota</taxon>
        <taxon>Metazoa</taxon>
        <taxon>Ecdysozoa</taxon>
        <taxon>Arthropoda</taxon>
        <taxon>Crustacea</taxon>
        <taxon>Branchiopoda</taxon>
        <taxon>Diplostraca</taxon>
        <taxon>Cladocera</taxon>
        <taxon>Anomopoda</taxon>
        <taxon>Daphniidae</taxon>
        <taxon>Daphnia</taxon>
    </lineage>
</organism>
<dbReference type="Proteomes" id="UP000000305">
    <property type="component" value="Unassembled WGS sequence"/>
</dbReference>
<keyword evidence="3" id="KW-1185">Reference proteome</keyword>
<feature type="region of interest" description="Disordered" evidence="1">
    <location>
        <begin position="125"/>
        <end position="154"/>
    </location>
</feature>
<evidence type="ECO:0000256" key="1">
    <source>
        <dbReference type="SAM" id="MobiDB-lite"/>
    </source>
</evidence>
<evidence type="ECO:0000313" key="3">
    <source>
        <dbReference type="Proteomes" id="UP000000305"/>
    </source>
</evidence>
<accession>E9HMJ2</accession>
<dbReference type="AlphaFoldDB" id="E9HMJ2"/>
<gene>
    <name evidence="2" type="ORF">DAPPUDRAFT_331456</name>
</gene>
<dbReference type="Gene3D" id="3.40.50.300">
    <property type="entry name" value="P-loop containing nucleotide triphosphate hydrolases"/>
    <property type="match status" value="1"/>
</dbReference>
<proteinExistence type="predicted"/>
<protein>
    <submittedName>
        <fullName evidence="2">Uncharacterized protein</fullName>
    </submittedName>
</protein>
<name>E9HMJ2_DAPPU</name>